<keyword evidence="5 8" id="KW-0812">Transmembrane</keyword>
<gene>
    <name evidence="9" type="ORF">Q6A51_25325</name>
</gene>
<name>A0ABT9CX69_9PSED</name>
<sequence length="1043" mass="112712">MFERLIQFAIEQRIVVMLAVLLMVGLGIASYQKLPIDAVPDITNVQVQINTAAPGFSPLETEQRITFAIETVMAGLPGLKQTRSLSRSGLSQVTVIFEDGTDLFFARQLVSERLQTAKEQLPEGIDAMMGPISTGLGEIFLWTVEAREGALKEDGTPYTATDLRVIQDWIIKPQLRNVPGVAEINTIGGFAKQYQIAPDPKKLAAYKLTLNDLIVALERNNSNVGAGYIERGGEQLVVRAPGQLVNEPDIANIVIANVHGTPIRVSHVADVVIGKELRSGAATENGREVVLGTVFMLIGENSRSVSQAVAAKLTEINRSLPKGVVAVTVYDRTHLVEKAIATVKKNLVEGAILVIAVLFLFLGNIRAALITAMVIPLAMLFTFTGMFANKVSANLMSLGALDFGIIVDGAVVIVENAIRRLAHAQQRHGRMLTRSERFHEVFAAAREARRPLIFGQLIIMVVYLPIFALTGVEGKMFHPMAFTVVIALLGAMILSVTFVPAAIAMFVTGKVKEEEGVVMRTARQRYAPVLDWVLGHRTLAFGMAFAVIAVSGVAASRMGSEFIPSLSEGDFALQALRVPGTSLTQSVDMQQRLEKAIIERMPEVERMFARTGTAEIAADPMPPNISDSYVMLKPTDQWPDPKKSRETLIAELQAAAASVPGSNYELSQPIQLRFNELISGVRSDVAVKVFGDDMNVLNQTANKIAATLQKVSGASEVKVEQTTGLPVLTINIDRDKAARYGLNMGDVQDAIAIAVGGRQAGTLYDGDRRFDMVVRLSEKLRTDVNGLSNLLIPVPASPGSNSQIGFIALSQVATLDLVLGPNQISRENGKRLVIVSANVRGRDLGSFVEQAGQDIQEQVTIPPGYWTSWGGQFEQLQSAAQRLKIVVPVALLMVLALLFMMFNNLKDGLLVFTGIPFALTGGILALWLRDIPLSISAGVGFIALSGVAVLNGLVMIAFIRNLREEGFSLSRAIHEGALTRLRPVLMTALVASLGFIPMALATGTGAEVQRPLATVVIGGILSSTILTLLVLPALYQWAYRREQ</sequence>
<feature type="transmembrane region" description="Helical" evidence="8">
    <location>
        <begin position="395"/>
        <end position="418"/>
    </location>
</feature>
<comment type="caution">
    <text evidence="9">The sequence shown here is derived from an EMBL/GenBank/DDBJ whole genome shotgun (WGS) entry which is preliminary data.</text>
</comment>
<dbReference type="Pfam" id="PF00873">
    <property type="entry name" value="ACR_tran"/>
    <property type="match status" value="1"/>
</dbReference>
<feature type="transmembrane region" description="Helical" evidence="8">
    <location>
        <begin position="1012"/>
        <end position="1035"/>
    </location>
</feature>
<feature type="transmembrane region" description="Helical" evidence="8">
    <location>
        <begin position="484"/>
        <end position="508"/>
    </location>
</feature>
<accession>A0ABT9CX69</accession>
<dbReference type="Proteomes" id="UP001223016">
    <property type="component" value="Unassembled WGS sequence"/>
</dbReference>
<dbReference type="EMBL" id="JAUQOO010000030">
    <property type="protein sequence ID" value="MDO7930105.1"/>
    <property type="molecule type" value="Genomic_DNA"/>
</dbReference>
<feature type="transmembrane region" description="Helical" evidence="8">
    <location>
        <begin position="529"/>
        <end position="555"/>
    </location>
</feature>
<dbReference type="SUPFAM" id="SSF82714">
    <property type="entry name" value="Multidrug efflux transporter AcrB TolC docking domain, DN and DC subdomains"/>
    <property type="match status" value="2"/>
</dbReference>
<dbReference type="Gene3D" id="3.30.70.1320">
    <property type="entry name" value="Multidrug efflux transporter AcrB pore domain like"/>
    <property type="match status" value="1"/>
</dbReference>
<feature type="transmembrane region" description="Helical" evidence="8">
    <location>
        <begin position="452"/>
        <end position="472"/>
    </location>
</feature>
<reference evidence="9 10" key="1">
    <citation type="submission" date="2023-07" db="EMBL/GenBank/DDBJ databases">
        <title>Identification of four novel Pseudomonas species associated with bacterial leaf spot of cucurbits.</title>
        <authorList>
            <person name="Fullem K.R."/>
        </authorList>
    </citation>
    <scope>NUCLEOTIDE SEQUENCE [LARGE SCALE GENOMIC DNA]</scope>
    <source>
        <strain evidence="9 10">KFB 138</strain>
    </source>
</reference>
<dbReference type="Gene3D" id="1.20.1640.10">
    <property type="entry name" value="Multidrug efflux transporter AcrB transmembrane domain"/>
    <property type="match status" value="2"/>
</dbReference>
<comment type="similarity">
    <text evidence="2">Belongs to the resistance-nodulation-cell division (RND) (TC 2.A.6) family.</text>
</comment>
<protein>
    <submittedName>
        <fullName evidence="9">CusA/CzcA family heavy metal efflux RND transporter</fullName>
    </submittedName>
</protein>
<evidence type="ECO:0000256" key="8">
    <source>
        <dbReference type="SAM" id="Phobius"/>
    </source>
</evidence>
<keyword evidence="3" id="KW-0813">Transport</keyword>
<keyword evidence="4" id="KW-1003">Cell membrane</keyword>
<dbReference type="PRINTS" id="PR00702">
    <property type="entry name" value="ACRIFLAVINRP"/>
</dbReference>
<dbReference type="InterPro" id="IPR001036">
    <property type="entry name" value="Acrflvin-R"/>
</dbReference>
<dbReference type="SUPFAM" id="SSF82866">
    <property type="entry name" value="Multidrug efflux transporter AcrB transmembrane domain"/>
    <property type="match status" value="2"/>
</dbReference>
<dbReference type="Gene3D" id="3.30.70.1430">
    <property type="entry name" value="Multidrug efflux transporter AcrB pore domain"/>
    <property type="match status" value="2"/>
</dbReference>
<feature type="transmembrane region" description="Helical" evidence="8">
    <location>
        <begin position="980"/>
        <end position="1000"/>
    </location>
</feature>
<dbReference type="RefSeq" id="WP_304576001.1">
    <property type="nucleotide sequence ID" value="NZ_JAUQOO010000030.1"/>
</dbReference>
<feature type="transmembrane region" description="Helical" evidence="8">
    <location>
        <begin position="369"/>
        <end position="389"/>
    </location>
</feature>
<comment type="subcellular location">
    <subcellularLocation>
        <location evidence="1">Cell membrane</location>
        <topology evidence="1">Multi-pass membrane protein</topology>
    </subcellularLocation>
</comment>
<evidence type="ECO:0000256" key="7">
    <source>
        <dbReference type="ARBA" id="ARBA00023136"/>
    </source>
</evidence>
<evidence type="ECO:0000256" key="4">
    <source>
        <dbReference type="ARBA" id="ARBA00022475"/>
    </source>
</evidence>
<dbReference type="SUPFAM" id="SSF82693">
    <property type="entry name" value="Multidrug efflux transporter AcrB pore domain, PN1, PN2, PC1 and PC2 subdomains"/>
    <property type="match status" value="3"/>
</dbReference>
<feature type="transmembrane region" description="Helical" evidence="8">
    <location>
        <begin position="12"/>
        <end position="31"/>
    </location>
</feature>
<feature type="transmembrane region" description="Helical" evidence="8">
    <location>
        <begin position="934"/>
        <end position="959"/>
    </location>
</feature>
<evidence type="ECO:0000256" key="3">
    <source>
        <dbReference type="ARBA" id="ARBA00022448"/>
    </source>
</evidence>
<proteinExistence type="inferred from homology"/>
<dbReference type="InterPro" id="IPR027463">
    <property type="entry name" value="AcrB_DN_DC_subdom"/>
</dbReference>
<organism evidence="9 10">
    <name type="scientific">Pseudomonas serbiensis</name>
    <dbReference type="NCBI Taxonomy" id="3064350"/>
    <lineage>
        <taxon>Bacteria</taxon>
        <taxon>Pseudomonadati</taxon>
        <taxon>Pseudomonadota</taxon>
        <taxon>Gammaproteobacteria</taxon>
        <taxon>Pseudomonadales</taxon>
        <taxon>Pseudomonadaceae</taxon>
        <taxon>Pseudomonas</taxon>
    </lineage>
</organism>
<feature type="transmembrane region" description="Helical" evidence="8">
    <location>
        <begin position="346"/>
        <end position="362"/>
    </location>
</feature>
<dbReference type="PANTHER" id="PTHR32063">
    <property type="match status" value="1"/>
</dbReference>
<keyword evidence="7 8" id="KW-0472">Membrane</keyword>
<feature type="transmembrane region" description="Helical" evidence="8">
    <location>
        <begin position="885"/>
        <end position="902"/>
    </location>
</feature>
<dbReference type="Gene3D" id="3.30.70.1440">
    <property type="entry name" value="Multidrug efflux transporter AcrB pore domain"/>
    <property type="match status" value="1"/>
</dbReference>
<evidence type="ECO:0000313" key="9">
    <source>
        <dbReference type="EMBL" id="MDO7930105.1"/>
    </source>
</evidence>
<dbReference type="PANTHER" id="PTHR32063:SF24">
    <property type="entry name" value="CATION EFFLUX SYSTEM (ACRB_ACRD_ACRF FAMILY)"/>
    <property type="match status" value="1"/>
</dbReference>
<evidence type="ECO:0000313" key="10">
    <source>
        <dbReference type="Proteomes" id="UP001223016"/>
    </source>
</evidence>
<keyword evidence="6 8" id="KW-1133">Transmembrane helix</keyword>
<evidence type="ECO:0000256" key="6">
    <source>
        <dbReference type="ARBA" id="ARBA00022989"/>
    </source>
</evidence>
<feature type="transmembrane region" description="Helical" evidence="8">
    <location>
        <begin position="909"/>
        <end position="928"/>
    </location>
</feature>
<dbReference type="InterPro" id="IPR004763">
    <property type="entry name" value="CusA-like"/>
</dbReference>
<evidence type="ECO:0000256" key="2">
    <source>
        <dbReference type="ARBA" id="ARBA00010942"/>
    </source>
</evidence>
<dbReference type="Gene3D" id="3.30.2090.10">
    <property type="entry name" value="Multidrug efflux transporter AcrB TolC docking domain, DN and DC subdomains"/>
    <property type="match status" value="2"/>
</dbReference>
<keyword evidence="10" id="KW-1185">Reference proteome</keyword>
<dbReference type="NCBIfam" id="TIGR00914">
    <property type="entry name" value="2A0601"/>
    <property type="match status" value="1"/>
</dbReference>
<evidence type="ECO:0000256" key="1">
    <source>
        <dbReference type="ARBA" id="ARBA00004651"/>
    </source>
</evidence>
<evidence type="ECO:0000256" key="5">
    <source>
        <dbReference type="ARBA" id="ARBA00022692"/>
    </source>
</evidence>